<dbReference type="InterPro" id="IPR059106">
    <property type="entry name" value="WHD_MalT"/>
</dbReference>
<feature type="compositionally biased region" description="Basic and acidic residues" evidence="4">
    <location>
        <begin position="256"/>
        <end position="266"/>
    </location>
</feature>
<dbReference type="Pfam" id="PF25873">
    <property type="entry name" value="WHD_MalT"/>
    <property type="match status" value="1"/>
</dbReference>
<keyword evidence="1" id="KW-0805">Transcription regulation</keyword>
<evidence type="ECO:0000313" key="6">
    <source>
        <dbReference type="EMBL" id="ACQ79006.1"/>
    </source>
</evidence>
<name>C5BYP8_BEUC1</name>
<dbReference type="EMBL" id="CP001618">
    <property type="protein sequence ID" value="ACQ79006.1"/>
    <property type="molecule type" value="Genomic_DNA"/>
</dbReference>
<dbReference type="InterPro" id="IPR036388">
    <property type="entry name" value="WH-like_DNA-bd_sf"/>
</dbReference>
<feature type="region of interest" description="Disordered" evidence="4">
    <location>
        <begin position="256"/>
        <end position="275"/>
    </location>
</feature>
<dbReference type="AlphaFoldDB" id="C5BYP8"/>
<dbReference type="CDD" id="cd06170">
    <property type="entry name" value="LuxR_C_like"/>
    <property type="match status" value="1"/>
</dbReference>
<dbReference type="SMART" id="SM00421">
    <property type="entry name" value="HTH_LUXR"/>
    <property type="match status" value="1"/>
</dbReference>
<dbReference type="eggNOG" id="COG2909">
    <property type="taxonomic scope" value="Bacteria"/>
</dbReference>
<accession>C5BYP8</accession>
<proteinExistence type="predicted"/>
<evidence type="ECO:0000313" key="7">
    <source>
        <dbReference type="Proteomes" id="UP000007962"/>
    </source>
</evidence>
<organism evidence="6 7">
    <name type="scientific">Beutenbergia cavernae (strain ATCC BAA-8 / DSM 12333 / CCUG 43141 / JCM 11478 / NBRC 16432 / NCIMB 13614 / HKI 0122)</name>
    <dbReference type="NCBI Taxonomy" id="471853"/>
    <lineage>
        <taxon>Bacteria</taxon>
        <taxon>Bacillati</taxon>
        <taxon>Actinomycetota</taxon>
        <taxon>Actinomycetes</taxon>
        <taxon>Micrococcales</taxon>
        <taxon>Beutenbergiaceae</taxon>
        <taxon>Beutenbergia</taxon>
    </lineage>
</organism>
<dbReference type="InterPro" id="IPR016032">
    <property type="entry name" value="Sig_transdc_resp-reg_C-effctor"/>
</dbReference>
<dbReference type="KEGG" id="bcv:Bcav_0745"/>
<keyword evidence="7" id="KW-1185">Reference proteome</keyword>
<dbReference type="SUPFAM" id="SSF46894">
    <property type="entry name" value="C-terminal effector domain of the bipartite response regulators"/>
    <property type="match status" value="1"/>
</dbReference>
<keyword evidence="3" id="KW-0804">Transcription</keyword>
<keyword evidence="2" id="KW-0238">DNA-binding</keyword>
<sequence>MDALEWPEGWAGPSVPGVTLLDVPRPVVPRYKVTVPRRGEATIARPRLSAMLDDAVASRPVSHVAAPAGFGKSTAAAAWAADRSDVAWLSLDPYDADPRRLYRGVLAAIATALADDELPAPLAAVLRPGVHPRDPEDAIDLLDGVLEALDDLRRPLVLVVDDVHHVPPGVARPVVRAVLSAGLPTTNVLLLSRDASHLDGLDLDATVTGADLGFTAEEIVTLSGSYPPGLTQAQAVSLHDETRGWPAAVRMSLIDRPDRDAAERRGTPATPATTPARAVAAHDEAFGAYLHDEVLGALPRAVAAFVRRATTSTVITASLAIALTGDDGARLLAATLRRGLFLTPLGRRDGEDVYRWHDLFASWCRSRLEHEDPALARDLHGRAARFWGARHLPESVPHALAAGDSGAAVDLLVEGALEALLNGGAAELLELCEALPPTARDDARVVAIRSVAARMSGRRDEAASLLERARAQLADHDAGDADGSHALAVAMLETFVAGPSSAPDAAERLLASPAALHPAVRAGLLYHLGRRATRRQQDPRGALHLLDEAVSLAERHGLDGVALASRAERASALVDAAEPVLAEQAITDVLERAEISGWAQDARLALLRLEAGVFAYWRDEFDVAQRHFTLVTRARGDDEAVASLGSLYGALASIATGDAGGAAAAAQGISQGLASLPLEAMHALLRLKTAEAAGDVASAVREADLIGRSPCMPFAVVWQAEVFRVAGRAERARNVLASLRAVPVRAHVRVAAELTGALLDAADGGDPLPQIVAGLHVAAPSRFTRPYLERLPDLRPYLEALVHAGTDHRDFLTGLLGTPAADGAPHRRSHWELTDRELEILDGLRSSLTAAEIARSLFVSVNTVKTHQRAVYRKLGARNRREAVRLAASRGFLPA</sequence>
<protein>
    <submittedName>
        <fullName evidence="6">ATP-dependent transcriptional regulator, MalT-like, LuxR family</fullName>
    </submittedName>
</protein>
<dbReference type="PROSITE" id="PS50043">
    <property type="entry name" value="HTH_LUXR_2"/>
    <property type="match status" value="1"/>
</dbReference>
<dbReference type="Proteomes" id="UP000007962">
    <property type="component" value="Chromosome"/>
</dbReference>
<dbReference type="Gene3D" id="3.40.50.300">
    <property type="entry name" value="P-loop containing nucleotide triphosphate hydrolases"/>
    <property type="match status" value="1"/>
</dbReference>
<feature type="domain" description="HTH luxR-type" evidence="5">
    <location>
        <begin position="826"/>
        <end position="891"/>
    </location>
</feature>
<evidence type="ECO:0000256" key="4">
    <source>
        <dbReference type="SAM" id="MobiDB-lite"/>
    </source>
</evidence>
<dbReference type="PRINTS" id="PR00038">
    <property type="entry name" value="HTHLUXR"/>
</dbReference>
<dbReference type="STRING" id="471853.Bcav_0745"/>
<dbReference type="PANTHER" id="PTHR44688:SF16">
    <property type="entry name" value="DNA-BINDING TRANSCRIPTIONAL ACTIVATOR DEVR_DOSR"/>
    <property type="match status" value="1"/>
</dbReference>
<dbReference type="GO" id="GO:0006355">
    <property type="term" value="P:regulation of DNA-templated transcription"/>
    <property type="evidence" value="ECO:0007669"/>
    <property type="project" value="InterPro"/>
</dbReference>
<evidence type="ECO:0000256" key="3">
    <source>
        <dbReference type="ARBA" id="ARBA00023163"/>
    </source>
</evidence>
<dbReference type="Gene3D" id="1.10.10.10">
    <property type="entry name" value="Winged helix-like DNA-binding domain superfamily/Winged helix DNA-binding domain"/>
    <property type="match status" value="1"/>
</dbReference>
<dbReference type="PANTHER" id="PTHR44688">
    <property type="entry name" value="DNA-BINDING TRANSCRIPTIONAL ACTIVATOR DEVR_DOSR"/>
    <property type="match status" value="1"/>
</dbReference>
<evidence type="ECO:0000259" key="5">
    <source>
        <dbReference type="PROSITE" id="PS50043"/>
    </source>
</evidence>
<dbReference type="Pfam" id="PF00196">
    <property type="entry name" value="GerE"/>
    <property type="match status" value="1"/>
</dbReference>
<evidence type="ECO:0000256" key="2">
    <source>
        <dbReference type="ARBA" id="ARBA00023125"/>
    </source>
</evidence>
<dbReference type="HOGENOM" id="CLU_006325_1_0_11"/>
<dbReference type="InterPro" id="IPR000792">
    <property type="entry name" value="Tscrpt_reg_LuxR_C"/>
</dbReference>
<dbReference type="InterPro" id="IPR027417">
    <property type="entry name" value="P-loop_NTPase"/>
</dbReference>
<evidence type="ECO:0000256" key="1">
    <source>
        <dbReference type="ARBA" id="ARBA00023015"/>
    </source>
</evidence>
<gene>
    <name evidence="6" type="ordered locus">Bcav_0745</name>
</gene>
<reference evidence="6 7" key="1">
    <citation type="journal article" date="2009" name="Stand. Genomic Sci.">
        <title>Complete genome sequence of Beutenbergia cavernae type strain (HKI 0122).</title>
        <authorList>
            <person name="Land M."/>
            <person name="Pukall R."/>
            <person name="Abt B."/>
            <person name="Goker M."/>
            <person name="Rohde M."/>
            <person name="Glavina Del Rio T."/>
            <person name="Tice H."/>
            <person name="Copeland A."/>
            <person name="Cheng J.F."/>
            <person name="Lucas S."/>
            <person name="Chen F."/>
            <person name="Nolan M."/>
            <person name="Bruce D."/>
            <person name="Goodwin L."/>
            <person name="Pitluck S."/>
            <person name="Ivanova N."/>
            <person name="Mavromatis K."/>
            <person name="Ovchinnikova G."/>
            <person name="Pati A."/>
            <person name="Chen A."/>
            <person name="Palaniappan K."/>
            <person name="Hauser L."/>
            <person name="Chang Y.J."/>
            <person name="Jefferies C.C."/>
            <person name="Saunders E."/>
            <person name="Brettin T."/>
            <person name="Detter J.C."/>
            <person name="Han C."/>
            <person name="Chain P."/>
            <person name="Bristow J."/>
            <person name="Eisen J.A."/>
            <person name="Markowitz V."/>
            <person name="Hugenholtz P."/>
            <person name="Kyrpides N.C."/>
            <person name="Klenk H.P."/>
            <person name="Lapidus A."/>
        </authorList>
    </citation>
    <scope>NUCLEOTIDE SEQUENCE [LARGE SCALE GENOMIC DNA]</scope>
    <source>
        <strain evidence="7">ATCC BAA-8 / DSM 12333 / NBRC 16432</strain>
    </source>
</reference>
<dbReference type="GO" id="GO:0003677">
    <property type="term" value="F:DNA binding"/>
    <property type="evidence" value="ECO:0007669"/>
    <property type="project" value="UniProtKB-KW"/>
</dbReference>